<dbReference type="PANTHER" id="PTHR19446">
    <property type="entry name" value="REVERSE TRANSCRIPTASES"/>
    <property type="match status" value="1"/>
</dbReference>
<protein>
    <submittedName>
        <fullName evidence="1">R2 protein</fullName>
    </submittedName>
</protein>
<evidence type="ECO:0000313" key="1">
    <source>
        <dbReference type="EMBL" id="KMQ92431.1"/>
    </source>
</evidence>
<dbReference type="OrthoDB" id="7555282at2759"/>
<evidence type="ECO:0000313" key="2">
    <source>
        <dbReference type="Proteomes" id="UP000036403"/>
    </source>
</evidence>
<reference evidence="1 2" key="1">
    <citation type="submission" date="2015-04" db="EMBL/GenBank/DDBJ databases">
        <title>Lasius niger genome sequencing.</title>
        <authorList>
            <person name="Konorov E.A."/>
            <person name="Nikitin M.A."/>
            <person name="Kirill M.V."/>
            <person name="Chang P."/>
        </authorList>
    </citation>
    <scope>NUCLEOTIDE SEQUENCE [LARGE SCALE GENOMIC DNA]</scope>
    <source>
        <tissue evidence="1">Whole</tissue>
    </source>
</reference>
<name>A0A0J7KQ73_LASNI</name>
<keyword evidence="2" id="KW-1185">Reference proteome</keyword>
<comment type="caution">
    <text evidence="1">The sequence shown here is derived from an EMBL/GenBank/DDBJ whole genome shotgun (WGS) entry which is preliminary data.</text>
</comment>
<gene>
    <name evidence="1" type="ORF">RF55_7585</name>
</gene>
<dbReference type="Proteomes" id="UP000036403">
    <property type="component" value="Unassembled WGS sequence"/>
</dbReference>
<dbReference type="PaxDb" id="67767-A0A0J7KQ73"/>
<dbReference type="AlphaFoldDB" id="A0A0J7KQ73"/>
<organism evidence="1 2">
    <name type="scientific">Lasius niger</name>
    <name type="common">Black garden ant</name>
    <dbReference type="NCBI Taxonomy" id="67767"/>
    <lineage>
        <taxon>Eukaryota</taxon>
        <taxon>Metazoa</taxon>
        <taxon>Ecdysozoa</taxon>
        <taxon>Arthropoda</taxon>
        <taxon>Hexapoda</taxon>
        <taxon>Insecta</taxon>
        <taxon>Pterygota</taxon>
        <taxon>Neoptera</taxon>
        <taxon>Endopterygota</taxon>
        <taxon>Hymenoptera</taxon>
        <taxon>Apocrita</taxon>
        <taxon>Aculeata</taxon>
        <taxon>Formicoidea</taxon>
        <taxon>Formicidae</taxon>
        <taxon>Formicinae</taxon>
        <taxon>Lasius</taxon>
        <taxon>Lasius</taxon>
    </lineage>
</organism>
<sequence length="74" mass="8412">MRKTKLESAAGPDNIKKIHLKKAGTLHILAKLYNALLAAEYYPNKWKINRTTLIPKKGKDNNNVKNWRPITIGS</sequence>
<dbReference type="EMBL" id="LBMM01004426">
    <property type="protein sequence ID" value="KMQ92431.1"/>
    <property type="molecule type" value="Genomic_DNA"/>
</dbReference>
<accession>A0A0J7KQ73</accession>
<proteinExistence type="predicted"/>